<reference evidence="1 2" key="1">
    <citation type="submission" date="2016-11" db="EMBL/GenBank/DDBJ databases">
        <title>Draft Genome Sequences of Nine Cyanobacterial Strains from Diverse Habitats.</title>
        <authorList>
            <person name="Zhu T."/>
            <person name="Hou S."/>
            <person name="Lu X."/>
            <person name="Hess W.R."/>
        </authorList>
    </citation>
    <scope>NUCLEOTIDE SEQUENCE [LARGE SCALE GENOMIC DNA]</scope>
    <source>
        <strain evidence="1 2">IAM M-71</strain>
    </source>
</reference>
<protein>
    <submittedName>
        <fullName evidence="1">Uncharacterized protein</fullName>
    </submittedName>
</protein>
<dbReference type="RefSeq" id="WP_073593062.1">
    <property type="nucleotide sequence ID" value="NZ_MRCE01000007.1"/>
</dbReference>
<accession>A0A1U7IN06</accession>
<evidence type="ECO:0000313" key="1">
    <source>
        <dbReference type="EMBL" id="OKH38652.1"/>
    </source>
</evidence>
<dbReference type="Proteomes" id="UP000185860">
    <property type="component" value="Unassembled WGS sequence"/>
</dbReference>
<dbReference type="OrthoDB" id="488893at2"/>
<comment type="caution">
    <text evidence="1">The sequence shown here is derived from an EMBL/GenBank/DDBJ whole genome shotgun (WGS) entry which is preliminary data.</text>
</comment>
<dbReference type="AlphaFoldDB" id="A0A1U7IN06"/>
<dbReference type="STRING" id="454136.NIES2119_08635"/>
<proteinExistence type="predicted"/>
<gene>
    <name evidence="1" type="ORF">NIES2119_08635</name>
</gene>
<organism evidence="1 2">
    <name type="scientific">[Phormidium ambiguum] IAM M-71</name>
    <dbReference type="NCBI Taxonomy" id="454136"/>
    <lineage>
        <taxon>Bacteria</taxon>
        <taxon>Bacillati</taxon>
        <taxon>Cyanobacteriota</taxon>
        <taxon>Cyanophyceae</taxon>
        <taxon>Oscillatoriophycideae</taxon>
        <taxon>Aerosakkonematales</taxon>
        <taxon>Aerosakkonemataceae</taxon>
        <taxon>Floridanema</taxon>
    </lineage>
</organism>
<dbReference type="EMBL" id="MRCE01000007">
    <property type="protein sequence ID" value="OKH38652.1"/>
    <property type="molecule type" value="Genomic_DNA"/>
</dbReference>
<evidence type="ECO:0000313" key="2">
    <source>
        <dbReference type="Proteomes" id="UP000185860"/>
    </source>
</evidence>
<name>A0A1U7IN06_9CYAN</name>
<sequence length="90" mass="10063">MTTNLPLKLHNLPNSLPIEGAVSIELVEGVPIFRASSTVQNRIEALLTKQKDSALTAEEENELDKYEELDDYLSLVNRTVRNVLLTQNQG</sequence>